<name>A0A2A9NNE4_9AGAR</name>
<keyword evidence="3" id="KW-1185">Reference proteome</keyword>
<dbReference type="OrthoDB" id="445341at2759"/>
<dbReference type="Proteomes" id="UP000242287">
    <property type="component" value="Unassembled WGS sequence"/>
</dbReference>
<feature type="region of interest" description="Disordered" evidence="1">
    <location>
        <begin position="1"/>
        <end position="21"/>
    </location>
</feature>
<dbReference type="STRING" id="703135.A0A2A9NNE4"/>
<organism evidence="2 3">
    <name type="scientific">Amanita thiersii Skay4041</name>
    <dbReference type="NCBI Taxonomy" id="703135"/>
    <lineage>
        <taxon>Eukaryota</taxon>
        <taxon>Fungi</taxon>
        <taxon>Dikarya</taxon>
        <taxon>Basidiomycota</taxon>
        <taxon>Agaricomycotina</taxon>
        <taxon>Agaricomycetes</taxon>
        <taxon>Agaricomycetidae</taxon>
        <taxon>Agaricales</taxon>
        <taxon>Pluteineae</taxon>
        <taxon>Amanitaceae</taxon>
        <taxon>Amanita</taxon>
    </lineage>
</organism>
<dbReference type="EMBL" id="KZ301979">
    <property type="protein sequence ID" value="PFH52505.1"/>
    <property type="molecule type" value="Genomic_DNA"/>
</dbReference>
<dbReference type="AlphaFoldDB" id="A0A2A9NNE4"/>
<evidence type="ECO:0000313" key="3">
    <source>
        <dbReference type="Proteomes" id="UP000242287"/>
    </source>
</evidence>
<accession>A0A2A9NNE4</accession>
<reference evidence="2 3" key="1">
    <citation type="submission" date="2014-02" db="EMBL/GenBank/DDBJ databases">
        <title>Transposable element dynamics among asymbiotic and ectomycorrhizal Amanita fungi.</title>
        <authorList>
            <consortium name="DOE Joint Genome Institute"/>
            <person name="Hess J."/>
            <person name="Skrede I."/>
            <person name="Wolfe B."/>
            <person name="LaButti K."/>
            <person name="Ohm R.A."/>
            <person name="Grigoriev I.V."/>
            <person name="Pringle A."/>
        </authorList>
    </citation>
    <scope>NUCLEOTIDE SEQUENCE [LARGE SCALE GENOMIC DNA]</scope>
    <source>
        <strain evidence="2 3">SKay4041</strain>
    </source>
</reference>
<evidence type="ECO:0000256" key="1">
    <source>
        <dbReference type="SAM" id="MobiDB-lite"/>
    </source>
</evidence>
<gene>
    <name evidence="2" type="ORF">AMATHDRAFT_2221</name>
</gene>
<proteinExistence type="predicted"/>
<sequence length="62" mass="6878">MIYAQSDKGKTSEEAGPTISGTDEALKLIQVFGKENQRSDFDWDAAYGEGSEMTYLISSFVY</sequence>
<evidence type="ECO:0000313" key="2">
    <source>
        <dbReference type="EMBL" id="PFH52505.1"/>
    </source>
</evidence>
<protein>
    <submittedName>
        <fullName evidence="2">Uncharacterized protein</fullName>
    </submittedName>
</protein>